<comment type="caution">
    <text evidence="2">The sequence shown here is derived from an EMBL/GenBank/DDBJ whole genome shotgun (WGS) entry which is preliminary data.</text>
</comment>
<keyword evidence="3" id="KW-1185">Reference proteome</keyword>
<evidence type="ECO:0000256" key="1">
    <source>
        <dbReference type="SAM" id="MobiDB-lite"/>
    </source>
</evidence>
<feature type="compositionally biased region" description="Basic residues" evidence="1">
    <location>
        <begin position="98"/>
        <end position="107"/>
    </location>
</feature>
<gene>
    <name evidence="2" type="primary">gb00237</name>
    <name evidence="2" type="ORF">PR202_gb00237</name>
</gene>
<protein>
    <recommendedName>
        <fullName evidence="4">F-box domain-containing protein</fullName>
    </recommendedName>
</protein>
<dbReference type="Proteomes" id="UP001054889">
    <property type="component" value="Unassembled WGS sequence"/>
</dbReference>
<dbReference type="SUPFAM" id="SSF81383">
    <property type="entry name" value="F-box domain"/>
    <property type="match status" value="1"/>
</dbReference>
<evidence type="ECO:0008006" key="4">
    <source>
        <dbReference type="Google" id="ProtNLM"/>
    </source>
</evidence>
<name>A0AAV5DS38_ELECO</name>
<feature type="compositionally biased region" description="Basic and acidic residues" evidence="1">
    <location>
        <begin position="108"/>
        <end position="119"/>
    </location>
</feature>
<accession>A0AAV5DS38</accession>
<sequence length="396" mass="44198">MHDSNSRILPTTWQSRNEGQVPDTTHSTQGDQRNAAATTTTKITKEARNAYLESVVQRHRRSFHPLCGGRKAKVKTLCEMQESEMQPNHGVAGNKTPIGKRSRRTSRRRDGIEVQERSGARGGVVEPERANDDDSNGRKEKRNLVTFLGRNLGPSNLRPTNARMNGLGPQQQTQHSTLSLVCPSSIRFHFPRTLESRSLSPAMKPILPGPEARAPPALADHLLEEILDRIRDPADLARATAASKTFRRLVTDPNFLRRYRSIHPSILLGFIDRSSVRGFLPVDAPHPNAPAAHGFAGAAEFTYDYIPRSREWRWTPHDSRVLLMICEYNAGLVSPEFVVCDPLTRGYTATRCCLQYQTTYSPPSGPRFPTVNTSAFSMPSLTLWGATEKTRMHNSG</sequence>
<dbReference type="InterPro" id="IPR036047">
    <property type="entry name" value="F-box-like_dom_sf"/>
</dbReference>
<proteinExistence type="predicted"/>
<dbReference type="PANTHER" id="PTHR31264:SF3">
    <property type="entry name" value="OS07G0554100 PROTEIN"/>
    <property type="match status" value="1"/>
</dbReference>
<reference evidence="2" key="1">
    <citation type="journal article" date="2018" name="DNA Res.">
        <title>Multiple hybrid de novo genome assembly of finger millet, an orphan allotetraploid crop.</title>
        <authorList>
            <person name="Hatakeyama M."/>
            <person name="Aluri S."/>
            <person name="Balachadran M.T."/>
            <person name="Sivarajan S.R."/>
            <person name="Patrignani A."/>
            <person name="Gruter S."/>
            <person name="Poveda L."/>
            <person name="Shimizu-Inatsugi R."/>
            <person name="Baeten J."/>
            <person name="Francoijs K.J."/>
            <person name="Nataraja K.N."/>
            <person name="Reddy Y.A.N."/>
            <person name="Phadnis S."/>
            <person name="Ravikumar R.L."/>
            <person name="Schlapbach R."/>
            <person name="Sreeman S.M."/>
            <person name="Shimizu K.K."/>
        </authorList>
    </citation>
    <scope>NUCLEOTIDE SEQUENCE</scope>
</reference>
<dbReference type="EMBL" id="BQKI01000071">
    <property type="protein sequence ID" value="GJN13524.1"/>
    <property type="molecule type" value="Genomic_DNA"/>
</dbReference>
<organism evidence="2 3">
    <name type="scientific">Eleusine coracana subsp. coracana</name>
    <dbReference type="NCBI Taxonomy" id="191504"/>
    <lineage>
        <taxon>Eukaryota</taxon>
        <taxon>Viridiplantae</taxon>
        <taxon>Streptophyta</taxon>
        <taxon>Embryophyta</taxon>
        <taxon>Tracheophyta</taxon>
        <taxon>Spermatophyta</taxon>
        <taxon>Magnoliopsida</taxon>
        <taxon>Liliopsida</taxon>
        <taxon>Poales</taxon>
        <taxon>Poaceae</taxon>
        <taxon>PACMAD clade</taxon>
        <taxon>Chloridoideae</taxon>
        <taxon>Cynodonteae</taxon>
        <taxon>Eleusininae</taxon>
        <taxon>Eleusine</taxon>
    </lineage>
</organism>
<feature type="region of interest" description="Disordered" evidence="1">
    <location>
        <begin position="1"/>
        <end position="40"/>
    </location>
</feature>
<feature type="compositionally biased region" description="Basic and acidic residues" evidence="1">
    <location>
        <begin position="126"/>
        <end position="138"/>
    </location>
</feature>
<dbReference type="AlphaFoldDB" id="A0AAV5DS38"/>
<feature type="region of interest" description="Disordered" evidence="1">
    <location>
        <begin position="83"/>
        <end position="142"/>
    </location>
</feature>
<evidence type="ECO:0000313" key="2">
    <source>
        <dbReference type="EMBL" id="GJN13524.1"/>
    </source>
</evidence>
<reference evidence="2" key="2">
    <citation type="submission" date="2021-12" db="EMBL/GenBank/DDBJ databases">
        <title>Resequencing data analysis of finger millet.</title>
        <authorList>
            <person name="Hatakeyama M."/>
            <person name="Aluri S."/>
            <person name="Balachadran M.T."/>
            <person name="Sivarajan S.R."/>
            <person name="Poveda L."/>
            <person name="Shimizu-Inatsugi R."/>
            <person name="Schlapbach R."/>
            <person name="Sreeman S.M."/>
            <person name="Shimizu K.K."/>
        </authorList>
    </citation>
    <scope>NUCLEOTIDE SEQUENCE</scope>
</reference>
<evidence type="ECO:0000313" key="3">
    <source>
        <dbReference type="Proteomes" id="UP001054889"/>
    </source>
</evidence>
<dbReference type="PANTHER" id="PTHR31264">
    <property type="entry name" value="OS07G0554500 PROTEIN-RELATED"/>
    <property type="match status" value="1"/>
</dbReference>
<feature type="compositionally biased region" description="Polar residues" evidence="1">
    <location>
        <begin position="1"/>
        <end position="32"/>
    </location>
</feature>